<proteinExistence type="predicted"/>
<keyword evidence="2" id="KW-1185">Reference proteome</keyword>
<evidence type="ECO:0000313" key="2">
    <source>
        <dbReference type="Proteomes" id="UP000219689"/>
    </source>
</evidence>
<accession>A0A2A5QSR5</accession>
<sequence>MELSNDSDDRFRTETALSGSKRRIDVAADSRLSTDGPGLGVAAFLPPRSILLRMRDEDEIREQYEFLKEHLESDDMRHDGVEEMFTYYKRAIGWVLEEEHI</sequence>
<comment type="caution">
    <text evidence="1">The sequence shown here is derived from an EMBL/GenBank/DDBJ whole genome shotgun (WGS) entry which is preliminary data.</text>
</comment>
<evidence type="ECO:0000313" key="1">
    <source>
        <dbReference type="EMBL" id="PCR89819.1"/>
    </source>
</evidence>
<protein>
    <submittedName>
        <fullName evidence="1">Uncharacterized protein</fullName>
    </submittedName>
</protein>
<organism evidence="1 2">
    <name type="scientific">Natrinema ejinorense</name>
    <dbReference type="NCBI Taxonomy" id="373386"/>
    <lineage>
        <taxon>Archaea</taxon>
        <taxon>Methanobacteriati</taxon>
        <taxon>Methanobacteriota</taxon>
        <taxon>Stenosarchaea group</taxon>
        <taxon>Halobacteria</taxon>
        <taxon>Halobacteriales</taxon>
        <taxon>Natrialbaceae</taxon>
        <taxon>Natrinema</taxon>
    </lineage>
</organism>
<dbReference type="Proteomes" id="UP000219689">
    <property type="component" value="Unassembled WGS sequence"/>
</dbReference>
<dbReference type="AlphaFoldDB" id="A0A2A5QSR5"/>
<name>A0A2A5QSR5_9EURY</name>
<gene>
    <name evidence="1" type="ORF">CP557_04270</name>
</gene>
<reference evidence="1 2" key="1">
    <citation type="submission" date="2017-09" db="EMBL/GenBank/DDBJ databases">
        <title>Genome sequences of Natrinema ejinorence JCM 13890T.</title>
        <authorList>
            <person name="Roh S.W."/>
            <person name="Kim Y.B."/>
            <person name="Kim J.Y."/>
        </authorList>
    </citation>
    <scope>NUCLEOTIDE SEQUENCE [LARGE SCALE GENOMIC DNA]</scope>
    <source>
        <strain evidence="1 2">JCM 13890</strain>
    </source>
</reference>
<dbReference type="EMBL" id="NXNI01000001">
    <property type="protein sequence ID" value="PCR89819.1"/>
    <property type="molecule type" value="Genomic_DNA"/>
</dbReference>